<dbReference type="Pfam" id="PF23556">
    <property type="entry name" value="TPR_Vps41"/>
    <property type="match status" value="1"/>
</dbReference>
<feature type="compositionally biased region" description="Basic and acidic residues" evidence="1">
    <location>
        <begin position="316"/>
        <end position="343"/>
    </location>
</feature>
<accession>A0ABQ5K3I8</accession>
<protein>
    <submittedName>
        <fullName evidence="3">Vacuolar protein sorting-associated protein Vps41/Vps8 like protein</fullName>
    </submittedName>
</protein>
<feature type="compositionally biased region" description="Basic and acidic residues" evidence="1">
    <location>
        <begin position="377"/>
        <end position="393"/>
    </location>
</feature>
<dbReference type="InterPro" id="IPR045111">
    <property type="entry name" value="Vps41/Vps8"/>
</dbReference>
<dbReference type="InterPro" id="IPR057780">
    <property type="entry name" value="Beta-prop_Vps41"/>
</dbReference>
<evidence type="ECO:0000313" key="3">
    <source>
        <dbReference type="EMBL" id="GKT27116.1"/>
    </source>
</evidence>
<evidence type="ECO:0000313" key="4">
    <source>
        <dbReference type="Proteomes" id="UP001057375"/>
    </source>
</evidence>
<keyword evidence="4" id="KW-1185">Reference proteome</keyword>
<feature type="compositionally biased region" description="Basic and acidic residues" evidence="1">
    <location>
        <begin position="473"/>
        <end position="484"/>
    </location>
</feature>
<comment type="caution">
    <text evidence="3">The sequence shown here is derived from an EMBL/GenBank/DDBJ whole genome shotgun (WGS) entry which is preliminary data.</text>
</comment>
<dbReference type="InterPro" id="IPR036322">
    <property type="entry name" value="WD40_repeat_dom_sf"/>
</dbReference>
<feature type="compositionally biased region" description="Acidic residues" evidence="1">
    <location>
        <begin position="394"/>
        <end position="404"/>
    </location>
</feature>
<dbReference type="Gene3D" id="2.130.10.10">
    <property type="entry name" value="YVTN repeat-like/Quinoprotein amine dehydrogenase"/>
    <property type="match status" value="1"/>
</dbReference>
<feature type="region of interest" description="Disordered" evidence="1">
    <location>
        <begin position="637"/>
        <end position="669"/>
    </location>
</feature>
<proteinExistence type="predicted"/>
<reference evidence="3" key="1">
    <citation type="submission" date="2022-03" db="EMBL/GenBank/DDBJ databases">
        <title>Draft genome sequence of Aduncisulcus paluster, a free-living microaerophilic Fornicata.</title>
        <authorList>
            <person name="Yuyama I."/>
            <person name="Kume K."/>
            <person name="Tamura T."/>
            <person name="Inagaki Y."/>
            <person name="Hashimoto T."/>
        </authorList>
    </citation>
    <scope>NUCLEOTIDE SEQUENCE</scope>
    <source>
        <strain evidence="3">NY0171</strain>
    </source>
</reference>
<feature type="domain" description="Vps41 beta-propeller" evidence="2">
    <location>
        <begin position="127"/>
        <end position="283"/>
    </location>
</feature>
<dbReference type="EMBL" id="BQXS01012705">
    <property type="protein sequence ID" value="GKT27116.1"/>
    <property type="molecule type" value="Genomic_DNA"/>
</dbReference>
<feature type="compositionally biased region" description="Basic residues" evidence="1">
    <location>
        <begin position="421"/>
        <end position="444"/>
    </location>
</feature>
<feature type="compositionally biased region" description="Basic and acidic residues" evidence="1">
    <location>
        <begin position="445"/>
        <end position="461"/>
    </location>
</feature>
<feature type="compositionally biased region" description="Basic residues" evidence="1">
    <location>
        <begin position="353"/>
        <end position="376"/>
    </location>
</feature>
<dbReference type="Pfam" id="PF23411">
    <property type="entry name" value="Beta-prop_Vps41"/>
    <property type="match status" value="1"/>
</dbReference>
<dbReference type="PANTHER" id="PTHR12616">
    <property type="entry name" value="VACUOLAR PROTEIN SORTING VPS41"/>
    <property type="match status" value="1"/>
</dbReference>
<feature type="region of interest" description="Disordered" evidence="1">
    <location>
        <begin position="682"/>
        <end position="740"/>
    </location>
</feature>
<dbReference type="SUPFAM" id="SSF50978">
    <property type="entry name" value="WD40 repeat-like"/>
    <property type="match status" value="1"/>
</dbReference>
<feature type="region of interest" description="Disordered" evidence="1">
    <location>
        <begin position="316"/>
        <end position="484"/>
    </location>
</feature>
<sequence length="1343" mass="152509">MEKARESEPYFVYEHINGNIPALLKKSDITAFDCTTNIMVIGNSGGYIYILQPDGVAMAAVCAAAHTRNVAYPVSHLRLSPVGDYFVSCCGPNIIICPLYEHQKNIRHFQTKSLAICAATHPQTETIRSLEDKYSDYLSSDKPYPIVLPDPQSEDATREIYVGTSDGSVQRILPLQKLSKRNPEVVFSGGDEGSILAIEWSGTTVVWATTMGVHFYSTEKKERFSFIDRPAVSGKYLTAADYSVSISFIDSNLVAISWAGTVQYARIHDPKDIERSKLAKRALREGQLKVDLPFVEIEGSLYVCGGTNSDVKRFRKDEEDREELEEKERKEREEQRRRERMWEEEMDAEDKERRKKRQKERHKREKERKEKEKKRGRPESEKEKALREAREQVEAEEIAKEEEESNQRREERQMDAEDKERRKKRQKERHKREKERKEKEKKRGRPESEKEKALREAREQVEAEEIAKEEEESNQRREERRKLFREEQEKAQLASMRRAPIPPVTPLPRFCCGVARARILTNKRGHGYSRSGEMSSTRRMLSTNAYVGADELVVMLTIPSVSKHMIESKSEKAWLSPEELQKITSELSDPFFLPHVTLSTRDYACVCEDAIPFDMNRICTKVRERVEKWGGVGREREVVNQSLASASSSSTPGSEEPENPSMRRQAGLGVGIGGEYEGIVDESATRSGRSPSQVARPHDKTWWKKSEQQLTDSSSLNPSSPHEAESHFDPPQYSSSAGPTLSLDDVSDVVGACLTHSFQLAAPRGAGQFRGSIFYIVHSRGILRLRRRTVSDHISYLLRCGQCEKALVFASKQQVGDDNDGIERAYAGCGISNIDVKRIAGVVIGHLLKEETVYSLEKAAEIASVYFTSAEDDDMQWNKWCYIFCSLSFASYLAPVIPLGEFDREGGVHCRLTPKIYKCMYVSLLAESHEALNTFVQRLHINMYHVVDRGSRFFIDSSPLFDPMPLIYAIKGRLLLFQYDTYLIQALCRLYTMIKRPDLALSVMMHHPELIARTEKEGKKVLFKHINTYHLFDTIVKNNLLTRLVENDAAKAVDLLARNIRSVSVSVIIEQLSQADCKANLISILDKIGKQDIQSIKGHQDTMVRLYAEVPKKRKNLPLFIESVASEAKRGAMALNMRQAAAVCQSYGIWDAEIEALKHLDNVNKHHLIVEILVKKKEGTNNLHSAINYIATYGGNDSSLWDCLIDCACCNERHIPKLLRVIGNYTDPLRMVRRIPSHIHIRGLGEHITCMLVAARSSLRIRETCSKLLGSDSVIAGQKLHERRKRGVLMKPDSRCVFCNEPLASGDTSQGHVVFFCGHCAHWACLPVGEEMACRICGVREIK</sequence>
<feature type="compositionally biased region" description="Basic and acidic residues" evidence="1">
    <location>
        <begin position="696"/>
        <end position="707"/>
    </location>
</feature>
<feature type="compositionally biased region" description="Low complexity" evidence="1">
    <location>
        <begin position="642"/>
        <end position="654"/>
    </location>
</feature>
<feature type="compositionally biased region" description="Basic and acidic residues" evidence="1">
    <location>
        <begin position="405"/>
        <end position="420"/>
    </location>
</feature>
<dbReference type="InterPro" id="IPR015943">
    <property type="entry name" value="WD40/YVTN_repeat-like_dom_sf"/>
</dbReference>
<evidence type="ECO:0000259" key="2">
    <source>
        <dbReference type="Pfam" id="PF23411"/>
    </source>
</evidence>
<dbReference type="PANTHER" id="PTHR12616:SF1">
    <property type="entry name" value="VACUOLAR PROTEIN SORTING-ASSOCIATED PROTEIN 41 HOMOLOG"/>
    <property type="match status" value="1"/>
</dbReference>
<feature type="compositionally biased region" description="Polar residues" evidence="1">
    <location>
        <begin position="708"/>
        <end position="720"/>
    </location>
</feature>
<name>A0ABQ5K3I8_9EUKA</name>
<feature type="compositionally biased region" description="Acidic residues" evidence="1">
    <location>
        <begin position="462"/>
        <end position="472"/>
    </location>
</feature>
<organism evidence="3 4">
    <name type="scientific">Aduncisulcus paluster</name>
    <dbReference type="NCBI Taxonomy" id="2918883"/>
    <lineage>
        <taxon>Eukaryota</taxon>
        <taxon>Metamonada</taxon>
        <taxon>Carpediemonas-like organisms</taxon>
        <taxon>Aduncisulcus</taxon>
    </lineage>
</organism>
<evidence type="ECO:0000256" key="1">
    <source>
        <dbReference type="SAM" id="MobiDB-lite"/>
    </source>
</evidence>
<gene>
    <name evidence="3" type="ORF">ADUPG1_013621</name>
</gene>
<dbReference type="Proteomes" id="UP001057375">
    <property type="component" value="Unassembled WGS sequence"/>
</dbReference>